<dbReference type="OrthoDB" id="4813139at2"/>
<dbReference type="EMBL" id="RFFG01000026">
    <property type="protein sequence ID" value="RMI43331.1"/>
    <property type="molecule type" value="Genomic_DNA"/>
</dbReference>
<feature type="domain" description="TniQ" evidence="1">
    <location>
        <begin position="12"/>
        <end position="187"/>
    </location>
</feature>
<evidence type="ECO:0000313" key="2">
    <source>
        <dbReference type="EMBL" id="RMI43331.1"/>
    </source>
</evidence>
<gene>
    <name evidence="2" type="ORF">EBO15_16785</name>
</gene>
<accession>A0A3M2M130</accession>
<reference evidence="2 3" key="1">
    <citation type="submission" date="2018-10" db="EMBL/GenBank/DDBJ databases">
        <title>Isolation from soil.</title>
        <authorList>
            <person name="Hu J."/>
        </authorList>
    </citation>
    <scope>NUCLEOTIDE SEQUENCE [LARGE SCALE GENOMIC DNA]</scope>
    <source>
        <strain evidence="2 3">NEAU-Ht49</strain>
    </source>
</reference>
<sequence length="418" mass="45604">MNSGAGRARRWPLHPPPHPGEALTSWLHRLAQPYGLSVRQLVEHNLGPASALLPAPGSRTGSAADDLDWAPAAPVLQAVAARTGVALADIRLMTIAGWVPWLADTLDPDEGPEAFHTYARQDSVLLGRGEAGANVVGRWLPWLPAEPPTRHAPSRLCPLCYADLGRGTLLTATVALMRSCTEHRCQLEDRDDVAYATWKGGASPQHARDHVLAMDDLTHQGLTTGTVTLPRRAVHVGVWLRMLRTLLDEVSISTSKVRRCSATALELIWDTAGYPRRAGLKVWRPYESLDLLRQGRMLEAAATALHLIGTGQITAQGTLGHLLTIQPHQHVYDGEPPPPPQAVYDEAWEKVVQYFASLERKVPASPRGVLAAFTEPCRTLEDFDRNRQLLITIGFNAAALPDARRLGLLPRPPGHPSC</sequence>
<dbReference type="Pfam" id="PF06527">
    <property type="entry name" value="TniQ"/>
    <property type="match status" value="1"/>
</dbReference>
<evidence type="ECO:0000259" key="1">
    <source>
        <dbReference type="Pfam" id="PF06527"/>
    </source>
</evidence>
<organism evidence="2 3">
    <name type="scientific">Actinomadura harenae</name>
    <dbReference type="NCBI Taxonomy" id="2483351"/>
    <lineage>
        <taxon>Bacteria</taxon>
        <taxon>Bacillati</taxon>
        <taxon>Actinomycetota</taxon>
        <taxon>Actinomycetes</taxon>
        <taxon>Streptosporangiales</taxon>
        <taxon>Thermomonosporaceae</taxon>
        <taxon>Actinomadura</taxon>
    </lineage>
</organism>
<evidence type="ECO:0000313" key="3">
    <source>
        <dbReference type="Proteomes" id="UP000282674"/>
    </source>
</evidence>
<dbReference type="InterPro" id="IPR009492">
    <property type="entry name" value="TniQ"/>
</dbReference>
<dbReference type="AlphaFoldDB" id="A0A3M2M130"/>
<keyword evidence="3" id="KW-1185">Reference proteome</keyword>
<dbReference type="Proteomes" id="UP000282674">
    <property type="component" value="Unassembled WGS sequence"/>
</dbReference>
<protein>
    <submittedName>
        <fullName evidence="2">Transposase</fullName>
    </submittedName>
</protein>
<comment type="caution">
    <text evidence="2">The sequence shown here is derived from an EMBL/GenBank/DDBJ whole genome shotgun (WGS) entry which is preliminary data.</text>
</comment>
<proteinExistence type="predicted"/>
<dbReference type="RefSeq" id="WP_122195327.1">
    <property type="nucleotide sequence ID" value="NZ_JBHSKC010000012.1"/>
</dbReference>
<name>A0A3M2M130_9ACTN</name>